<keyword evidence="6 13" id="KW-0418">Kinase</keyword>
<keyword evidence="8" id="KW-0902">Two-component regulatory system</keyword>
<sequence>MTQIRILFFFLITSSCLFGSFRKDSLQLAAYYQDALIHPGRSVGILSKAKKLSQSKEQTLAWKESCSYLEARFLVQTGQFEAAEKVAKSGLKLVGPKEKNCAKFYNLLGSIVALRQDYEQAIHYYKLSLELLELHGDKLQAAYIKNNIANTFFSLTDYKSAYKYANEAFTEAKELNDTVYRPSIEAILAVSEVKMKKLKSAKSHAFESIRLSQKYQQPLGLIIGNYSLGEYYLEIKEYQQAEQYYTVSLSIASQFRQSNYIMLANIGLLTVYNATENYKQALQAGETALSIAKVLHNQNTEYSIYKNLALSYSKIGQHERAFQLMKRAHEIYRKSTSSDNRKSINELLIKYETEKKEKALAKNELQLVQRNQLVAWLTLVLVVITFLIIVLIRRQKSKLKEKERERELAVYNALVEGEEYERKRLSHEIHDGIQSALVGIQLKLEQDTKGMNSFQPVLDQLRTVQEDARRMAHNLMPISMSENGWNGALELFCKETATPSCPILIFNNLNIELSKSSPGKVVFRILQELIQNAVKHAKATEINVTVLQEGNYLLFMVEDNGIGFDKNLTRTGQGIQSLEERLQSIHSALFIESSLEKGSIFRFTIPISEFL</sequence>
<dbReference type="InterPro" id="IPR011990">
    <property type="entry name" value="TPR-like_helical_dom_sf"/>
</dbReference>
<evidence type="ECO:0000256" key="10">
    <source>
        <dbReference type="SAM" id="Coils"/>
    </source>
</evidence>
<dbReference type="PROSITE" id="PS50005">
    <property type="entry name" value="TPR"/>
    <property type="match status" value="1"/>
</dbReference>
<proteinExistence type="predicted"/>
<dbReference type="GO" id="GO:0046983">
    <property type="term" value="F:protein dimerization activity"/>
    <property type="evidence" value="ECO:0007669"/>
    <property type="project" value="InterPro"/>
</dbReference>
<dbReference type="Gene3D" id="3.30.565.10">
    <property type="entry name" value="Histidine kinase-like ATPase, C-terminal domain"/>
    <property type="match status" value="1"/>
</dbReference>
<evidence type="ECO:0000256" key="2">
    <source>
        <dbReference type="ARBA" id="ARBA00012438"/>
    </source>
</evidence>
<reference evidence="14" key="2">
    <citation type="submission" date="2011-02" db="EMBL/GenBank/DDBJ databases">
        <title>The complete genome of Fluviicola taffensis DSM 16823.</title>
        <authorList>
            <consortium name="US DOE Joint Genome Institute (JGI-PGF)"/>
            <person name="Lucas S."/>
            <person name="Copeland A."/>
            <person name="Lapidus A."/>
            <person name="Bruce D."/>
            <person name="Goodwin L."/>
            <person name="Pitluck S."/>
            <person name="Kyrpides N."/>
            <person name="Mavromatis K."/>
            <person name="Ivanova N."/>
            <person name="Mikhailova N."/>
            <person name="Pagani I."/>
            <person name="Chertkov O."/>
            <person name="Detter J.C."/>
            <person name="Han C."/>
            <person name="Tapia R."/>
            <person name="Land M."/>
            <person name="Hauser L."/>
            <person name="Markowitz V."/>
            <person name="Cheng J.-F."/>
            <person name="Hugenholtz P."/>
            <person name="Woyke T."/>
            <person name="Wu D."/>
            <person name="Tindall B."/>
            <person name="Pomrenke H.G."/>
            <person name="Brambilla E."/>
            <person name="Klenk H.-P."/>
            <person name="Eisen J.A."/>
        </authorList>
    </citation>
    <scope>NUCLEOTIDE SEQUENCE [LARGE SCALE GENOMIC DNA]</scope>
    <source>
        <strain evidence="14">DSM 16823 / RW262 / RW262</strain>
    </source>
</reference>
<evidence type="ECO:0000256" key="6">
    <source>
        <dbReference type="ARBA" id="ARBA00022777"/>
    </source>
</evidence>
<dbReference type="OrthoDB" id="9778366at2"/>
<protein>
    <recommendedName>
        <fullName evidence="2">histidine kinase</fullName>
        <ecNumber evidence="2">2.7.13.3</ecNumber>
    </recommendedName>
</protein>
<dbReference type="HOGENOM" id="CLU_000445_106_2_10"/>
<dbReference type="GO" id="GO:0000155">
    <property type="term" value="F:phosphorelay sensor kinase activity"/>
    <property type="evidence" value="ECO:0007669"/>
    <property type="project" value="InterPro"/>
</dbReference>
<dbReference type="Pfam" id="PF02518">
    <property type="entry name" value="HATPase_c"/>
    <property type="match status" value="1"/>
</dbReference>
<dbReference type="GO" id="GO:0016020">
    <property type="term" value="C:membrane"/>
    <property type="evidence" value="ECO:0007669"/>
    <property type="project" value="InterPro"/>
</dbReference>
<keyword evidence="11" id="KW-1133">Transmembrane helix</keyword>
<dbReference type="KEGG" id="fte:Fluta_2827"/>
<keyword evidence="5" id="KW-0547">Nucleotide-binding</keyword>
<keyword evidence="3" id="KW-0597">Phosphoprotein</keyword>
<evidence type="ECO:0000259" key="12">
    <source>
        <dbReference type="PROSITE" id="PS50109"/>
    </source>
</evidence>
<feature type="coiled-coil region" evidence="10">
    <location>
        <begin position="344"/>
        <end position="371"/>
    </location>
</feature>
<evidence type="ECO:0000313" key="13">
    <source>
        <dbReference type="EMBL" id="AEA44806.1"/>
    </source>
</evidence>
<evidence type="ECO:0000256" key="3">
    <source>
        <dbReference type="ARBA" id="ARBA00022553"/>
    </source>
</evidence>
<evidence type="ECO:0000256" key="1">
    <source>
        <dbReference type="ARBA" id="ARBA00000085"/>
    </source>
</evidence>
<feature type="domain" description="Histidine kinase" evidence="12">
    <location>
        <begin position="524"/>
        <end position="609"/>
    </location>
</feature>
<evidence type="ECO:0000256" key="9">
    <source>
        <dbReference type="PROSITE-ProRule" id="PRU00339"/>
    </source>
</evidence>
<keyword evidence="14" id="KW-1185">Reference proteome</keyword>
<dbReference type="InterPro" id="IPR005467">
    <property type="entry name" value="His_kinase_dom"/>
</dbReference>
<dbReference type="InterPro" id="IPR011712">
    <property type="entry name" value="Sig_transdc_His_kin_sub3_dim/P"/>
</dbReference>
<evidence type="ECO:0000256" key="4">
    <source>
        <dbReference type="ARBA" id="ARBA00022679"/>
    </source>
</evidence>
<feature type="repeat" description="TPR" evidence="9">
    <location>
        <begin position="102"/>
        <end position="135"/>
    </location>
</feature>
<dbReference type="PANTHER" id="PTHR24421">
    <property type="entry name" value="NITRATE/NITRITE SENSOR PROTEIN NARX-RELATED"/>
    <property type="match status" value="1"/>
</dbReference>
<dbReference type="SUPFAM" id="SSF55874">
    <property type="entry name" value="ATPase domain of HSP90 chaperone/DNA topoisomerase II/histidine kinase"/>
    <property type="match status" value="1"/>
</dbReference>
<dbReference type="Proteomes" id="UP000007463">
    <property type="component" value="Chromosome"/>
</dbReference>
<dbReference type="InterPro" id="IPR019734">
    <property type="entry name" value="TPR_rpt"/>
</dbReference>
<comment type="catalytic activity">
    <reaction evidence="1">
        <text>ATP + protein L-histidine = ADP + protein N-phospho-L-histidine.</text>
        <dbReference type="EC" id="2.7.13.3"/>
    </reaction>
</comment>
<gene>
    <name evidence="13" type="ordered locus">Fluta_2827</name>
</gene>
<keyword evidence="11" id="KW-0472">Membrane</keyword>
<reference evidence="13 14" key="1">
    <citation type="journal article" date="2011" name="Stand. Genomic Sci.">
        <title>Complete genome sequence of the gliding freshwater bacterium Fluviicola taffensis type strain (RW262).</title>
        <authorList>
            <person name="Woyke T."/>
            <person name="Chertkov O."/>
            <person name="Lapidus A."/>
            <person name="Nolan M."/>
            <person name="Lucas S."/>
            <person name="Del Rio T.G."/>
            <person name="Tice H."/>
            <person name="Cheng J.F."/>
            <person name="Tapia R."/>
            <person name="Han C."/>
            <person name="Goodwin L."/>
            <person name="Pitluck S."/>
            <person name="Liolios K."/>
            <person name="Pagani I."/>
            <person name="Ivanova N."/>
            <person name="Huntemann M."/>
            <person name="Mavromatis K."/>
            <person name="Mikhailova N."/>
            <person name="Pati A."/>
            <person name="Chen A."/>
            <person name="Palaniappan K."/>
            <person name="Land M."/>
            <person name="Hauser L."/>
            <person name="Brambilla E.M."/>
            <person name="Rohde M."/>
            <person name="Mwirichia R."/>
            <person name="Sikorski J."/>
            <person name="Tindall B.J."/>
            <person name="Goker M."/>
            <person name="Bristow J."/>
            <person name="Eisen J.A."/>
            <person name="Markowitz V."/>
            <person name="Hugenholtz P."/>
            <person name="Klenk H.P."/>
            <person name="Kyrpides N.C."/>
        </authorList>
    </citation>
    <scope>NUCLEOTIDE SEQUENCE [LARGE SCALE GENOMIC DNA]</scope>
    <source>
        <strain evidence="14">DSM 16823 / RW262 / RW262</strain>
    </source>
</reference>
<dbReference type="InterPro" id="IPR050482">
    <property type="entry name" value="Sensor_HK_TwoCompSys"/>
</dbReference>
<dbReference type="STRING" id="755732.Fluta_2827"/>
<dbReference type="CDD" id="cd16917">
    <property type="entry name" value="HATPase_UhpB-NarQ-NarX-like"/>
    <property type="match status" value="1"/>
</dbReference>
<organism evidence="13 14">
    <name type="scientific">Fluviicola taffensis (strain DSM 16823 / NCIMB 13979 / RW262)</name>
    <dbReference type="NCBI Taxonomy" id="755732"/>
    <lineage>
        <taxon>Bacteria</taxon>
        <taxon>Pseudomonadati</taxon>
        <taxon>Bacteroidota</taxon>
        <taxon>Flavobacteriia</taxon>
        <taxon>Flavobacteriales</taxon>
        <taxon>Crocinitomicaceae</taxon>
        <taxon>Fluviicola</taxon>
    </lineage>
</organism>
<dbReference type="RefSeq" id="WP_013687575.1">
    <property type="nucleotide sequence ID" value="NC_015321.1"/>
</dbReference>
<evidence type="ECO:0000256" key="7">
    <source>
        <dbReference type="ARBA" id="ARBA00022840"/>
    </source>
</evidence>
<dbReference type="GO" id="GO:0005524">
    <property type="term" value="F:ATP binding"/>
    <property type="evidence" value="ECO:0007669"/>
    <property type="project" value="UniProtKB-KW"/>
</dbReference>
<dbReference type="EC" id="2.7.13.3" evidence="2"/>
<dbReference type="InterPro" id="IPR003594">
    <property type="entry name" value="HATPase_dom"/>
</dbReference>
<dbReference type="eggNOG" id="COG0457">
    <property type="taxonomic scope" value="Bacteria"/>
</dbReference>
<name>F2IHM8_FLUTR</name>
<evidence type="ECO:0000256" key="11">
    <source>
        <dbReference type="SAM" id="Phobius"/>
    </source>
</evidence>
<keyword evidence="4" id="KW-0808">Transferase</keyword>
<dbReference type="PROSITE" id="PS50109">
    <property type="entry name" value="HIS_KIN"/>
    <property type="match status" value="1"/>
</dbReference>
<dbReference type="InterPro" id="IPR036890">
    <property type="entry name" value="HATPase_C_sf"/>
</dbReference>
<keyword evidence="10" id="KW-0175">Coiled coil</keyword>
<dbReference type="Gene3D" id="1.20.5.1930">
    <property type="match status" value="1"/>
</dbReference>
<dbReference type="SMART" id="SM00387">
    <property type="entry name" value="HATPase_c"/>
    <property type="match status" value="1"/>
</dbReference>
<keyword evidence="7" id="KW-0067">ATP-binding</keyword>
<dbReference type="Pfam" id="PF07730">
    <property type="entry name" value="HisKA_3"/>
    <property type="match status" value="1"/>
</dbReference>
<dbReference type="eggNOG" id="COG4585">
    <property type="taxonomic scope" value="Bacteria"/>
</dbReference>
<dbReference type="AlphaFoldDB" id="F2IHM8"/>
<keyword evidence="9" id="KW-0802">TPR repeat</keyword>
<evidence type="ECO:0000313" key="14">
    <source>
        <dbReference type="Proteomes" id="UP000007463"/>
    </source>
</evidence>
<evidence type="ECO:0000256" key="8">
    <source>
        <dbReference type="ARBA" id="ARBA00023012"/>
    </source>
</evidence>
<dbReference type="EMBL" id="CP002542">
    <property type="protein sequence ID" value="AEA44806.1"/>
    <property type="molecule type" value="Genomic_DNA"/>
</dbReference>
<dbReference type="Pfam" id="PF13424">
    <property type="entry name" value="TPR_12"/>
    <property type="match status" value="1"/>
</dbReference>
<dbReference type="SUPFAM" id="SSF48452">
    <property type="entry name" value="TPR-like"/>
    <property type="match status" value="2"/>
</dbReference>
<evidence type="ECO:0000256" key="5">
    <source>
        <dbReference type="ARBA" id="ARBA00022741"/>
    </source>
</evidence>
<dbReference type="PROSITE" id="PS51257">
    <property type="entry name" value="PROKAR_LIPOPROTEIN"/>
    <property type="match status" value="1"/>
</dbReference>
<feature type="transmembrane region" description="Helical" evidence="11">
    <location>
        <begin position="373"/>
        <end position="392"/>
    </location>
</feature>
<dbReference type="PANTHER" id="PTHR24421:SF10">
    <property type="entry name" value="NITRATE_NITRITE SENSOR PROTEIN NARQ"/>
    <property type="match status" value="1"/>
</dbReference>
<dbReference type="SMART" id="SM00028">
    <property type="entry name" value="TPR"/>
    <property type="match status" value="6"/>
</dbReference>
<keyword evidence="11" id="KW-0812">Transmembrane</keyword>
<dbReference type="Gene3D" id="1.25.40.10">
    <property type="entry name" value="Tetratricopeptide repeat domain"/>
    <property type="match status" value="2"/>
</dbReference>
<accession>F2IHM8</accession>